<evidence type="ECO:0000313" key="3">
    <source>
        <dbReference type="EMBL" id="SEA67553.1"/>
    </source>
</evidence>
<dbReference type="PANTHER" id="PTHR37321">
    <property type="entry name" value="EXPORTED PROTEIN-RELATED"/>
    <property type="match status" value="1"/>
</dbReference>
<dbReference type="Pfam" id="PF14323">
    <property type="entry name" value="GxGYxYP_C"/>
    <property type="match status" value="1"/>
</dbReference>
<dbReference type="Pfam" id="PF16216">
    <property type="entry name" value="GxGYxYP_N"/>
    <property type="match status" value="1"/>
</dbReference>
<dbReference type="InterPro" id="IPR038410">
    <property type="entry name" value="GxGYxYP_C_sf"/>
</dbReference>
<name>A0A1H4D410_9BACT</name>
<reference evidence="4" key="1">
    <citation type="submission" date="2016-10" db="EMBL/GenBank/DDBJ databases">
        <authorList>
            <person name="Varghese N."/>
            <person name="Submissions S."/>
        </authorList>
    </citation>
    <scope>NUCLEOTIDE SEQUENCE [LARGE SCALE GENOMIC DNA]</scope>
    <source>
        <strain evidence="4">DSM 23920</strain>
    </source>
</reference>
<feature type="domain" description="GxGYxYP putative glycoside hydrolase first N-terminal" evidence="2">
    <location>
        <begin position="109"/>
        <end position="171"/>
    </location>
</feature>
<dbReference type="RefSeq" id="WP_211117765.1">
    <property type="nucleotide sequence ID" value="NZ_BKAT01000018.1"/>
</dbReference>
<sequence length="687" mass="77197">MPAGLPALWCREPETAATAAIPNLARLAEPQSALINQQIKNEIIIITPGLTKESYMKRKFLVTGLWLISAFYAAAQSKQLLGVLDMSYTVKYNLRDPDSTRIAWDHTHAIATLQGIVNRTHPQLYIFLVENEGKNIDRYWWDKYRQQGKWLANRDTVRYNDVVAVLTAYRNQVKGAVVYDPAVAATSNIASCVAGVEDLVAIRYDTAPGSLYSRVVLSGPRLPVKVWLLNKNGTSLFTGQGMIPGAKRSSTGSAKNDAYIWLLTHYLAKGKCNTAYGAYYIDQAWMKHPGIAARNHHTLTNHDFFVSRRGFFFDLSPWGDEPATDDPGQQQGRDLQTMKEILLTAYKQNKGKKYAYIGGFPPWAFKYTKHANGAHEDVATEWEYSRIISAYNAFKDADAINYGALANASFWQHFPLKDKYPQSWINADSLKARGYLTGEGRVNINKRNFIIFYVGDYDASSWVYQTTPVIWDHPMRGKVPLMWSISPVLEERVPMALDYRRETATANDYFAAADNGAGYLMPGMLQAPRPVSGLPDGLDAWAAHNKPYYKRWGVTVTGFIIDGLAPGLNAKGLDAYASFSPNGIIPQKSPLTLLHNNMPVLRSDDDVNEEDPHAAARHILARVQQRKALLPFHWFRNILKSPAWYVSVVEELKKLDPSIELLDAPTFFELYRIYLKETPAAATGKIQ</sequence>
<dbReference type="Gene3D" id="3.20.20.490">
    <property type="entry name" value="GxGYxYP glycoside hydrolase, C-terminal domain"/>
    <property type="match status" value="1"/>
</dbReference>
<gene>
    <name evidence="3" type="ORF">SAMN05660909_02954</name>
</gene>
<protein>
    <submittedName>
        <fullName evidence="3">GxGYxY sequence motif-containing protein</fullName>
    </submittedName>
</protein>
<dbReference type="EMBL" id="FNRL01000012">
    <property type="protein sequence ID" value="SEA67553.1"/>
    <property type="molecule type" value="Genomic_DNA"/>
</dbReference>
<dbReference type="InterPro" id="IPR032626">
    <property type="entry name" value="GxGYxYP_N_1st"/>
</dbReference>
<keyword evidence="4" id="KW-1185">Reference proteome</keyword>
<proteinExistence type="predicted"/>
<evidence type="ECO:0000259" key="1">
    <source>
        <dbReference type="Pfam" id="PF14323"/>
    </source>
</evidence>
<feature type="domain" description="GxGYxYP putative glycoside hydrolase C-terminal" evidence="1">
    <location>
        <begin position="449"/>
        <end position="672"/>
    </location>
</feature>
<dbReference type="PANTHER" id="PTHR37321:SF1">
    <property type="entry name" value="EXPORTED PROTEIN"/>
    <property type="match status" value="1"/>
</dbReference>
<dbReference type="Proteomes" id="UP000199656">
    <property type="component" value="Unassembled WGS sequence"/>
</dbReference>
<dbReference type="STRING" id="408074.SAMN05660909_02954"/>
<dbReference type="AlphaFoldDB" id="A0A1H4D410"/>
<dbReference type="InterPro" id="IPR025832">
    <property type="entry name" value="GxGYxYP_C"/>
</dbReference>
<evidence type="ECO:0000313" key="4">
    <source>
        <dbReference type="Proteomes" id="UP000199656"/>
    </source>
</evidence>
<organism evidence="3 4">
    <name type="scientific">Chitinophaga terrae</name>
    <name type="common">ex Kim and Jung 2007</name>
    <dbReference type="NCBI Taxonomy" id="408074"/>
    <lineage>
        <taxon>Bacteria</taxon>
        <taxon>Pseudomonadati</taxon>
        <taxon>Bacteroidota</taxon>
        <taxon>Chitinophagia</taxon>
        <taxon>Chitinophagales</taxon>
        <taxon>Chitinophagaceae</taxon>
        <taxon>Chitinophaga</taxon>
    </lineage>
</organism>
<evidence type="ECO:0000259" key="2">
    <source>
        <dbReference type="Pfam" id="PF16216"/>
    </source>
</evidence>
<accession>A0A1H4D410</accession>